<gene>
    <name evidence="2" type="ORF">CLV35_2327</name>
</gene>
<name>A0A420XNS3_9ACTN</name>
<protein>
    <submittedName>
        <fullName evidence="2">Uncharacterized protein DUF4233</fullName>
    </submittedName>
</protein>
<sequence length="100" mass="10696">MVVFFAILVAKDLSDLSTGWLTVLGGGLALACLLLSGLLRHEWAFVAGSVLQVVLVLCGLVVPVMWFVGALFAAMWFGFLWLSAKAARQVAEMERAAAGR</sequence>
<keyword evidence="1" id="KW-0472">Membrane</keyword>
<reference evidence="2 3" key="1">
    <citation type="submission" date="2018-10" db="EMBL/GenBank/DDBJ databases">
        <title>Genomic Encyclopedia of Archaeal and Bacterial Type Strains, Phase II (KMG-II): from individual species to whole genera.</title>
        <authorList>
            <person name="Goeker M."/>
        </authorList>
    </citation>
    <scope>NUCLEOTIDE SEQUENCE [LARGE SCALE GENOMIC DNA]</scope>
    <source>
        <strain evidence="2 3">RP-AC37</strain>
    </source>
</reference>
<dbReference type="Proteomes" id="UP000281955">
    <property type="component" value="Unassembled WGS sequence"/>
</dbReference>
<keyword evidence="1" id="KW-1133">Transmembrane helix</keyword>
<keyword evidence="1" id="KW-0812">Transmembrane</keyword>
<dbReference type="InterPro" id="IPR025327">
    <property type="entry name" value="DUF4233"/>
</dbReference>
<dbReference type="EMBL" id="RBWV01000012">
    <property type="protein sequence ID" value="RKS73834.1"/>
    <property type="molecule type" value="Genomic_DNA"/>
</dbReference>
<keyword evidence="3" id="KW-1185">Reference proteome</keyword>
<accession>A0A420XNS3</accession>
<organism evidence="2 3">
    <name type="scientific">Motilibacter peucedani</name>
    <dbReference type="NCBI Taxonomy" id="598650"/>
    <lineage>
        <taxon>Bacteria</taxon>
        <taxon>Bacillati</taxon>
        <taxon>Actinomycetota</taxon>
        <taxon>Actinomycetes</taxon>
        <taxon>Motilibacterales</taxon>
        <taxon>Motilibacteraceae</taxon>
        <taxon>Motilibacter</taxon>
    </lineage>
</organism>
<proteinExistence type="predicted"/>
<comment type="caution">
    <text evidence="2">The sequence shown here is derived from an EMBL/GenBank/DDBJ whole genome shotgun (WGS) entry which is preliminary data.</text>
</comment>
<evidence type="ECO:0000313" key="3">
    <source>
        <dbReference type="Proteomes" id="UP000281955"/>
    </source>
</evidence>
<dbReference type="AlphaFoldDB" id="A0A420XNS3"/>
<dbReference type="Pfam" id="PF14017">
    <property type="entry name" value="DUF4233"/>
    <property type="match status" value="1"/>
</dbReference>
<feature type="transmembrane region" description="Helical" evidence="1">
    <location>
        <begin position="20"/>
        <end position="39"/>
    </location>
</feature>
<evidence type="ECO:0000256" key="1">
    <source>
        <dbReference type="SAM" id="Phobius"/>
    </source>
</evidence>
<dbReference type="InParanoid" id="A0A420XNS3"/>
<evidence type="ECO:0000313" key="2">
    <source>
        <dbReference type="EMBL" id="RKS73834.1"/>
    </source>
</evidence>
<feature type="transmembrane region" description="Helical" evidence="1">
    <location>
        <begin position="51"/>
        <end position="79"/>
    </location>
</feature>